<dbReference type="PANTHER" id="PTHR11060">
    <property type="entry name" value="PROTEIN MEMO1"/>
    <property type="match status" value="1"/>
</dbReference>
<accession>A0A9E5DCH6</accession>
<dbReference type="Pfam" id="PF01875">
    <property type="entry name" value="Memo"/>
    <property type="match status" value="1"/>
</dbReference>
<keyword evidence="4" id="KW-1185">Reference proteome</keyword>
<dbReference type="Gene3D" id="3.40.830.10">
    <property type="entry name" value="LigB-like"/>
    <property type="match status" value="1"/>
</dbReference>
<dbReference type="Proteomes" id="UP001056766">
    <property type="component" value="Unassembled WGS sequence"/>
</dbReference>
<reference evidence="3" key="2">
    <citation type="submission" date="2021-04" db="EMBL/GenBank/DDBJ databases">
        <authorList>
            <person name="Dong X."/>
        </authorList>
    </citation>
    <scope>NUCLEOTIDE SEQUENCE</scope>
    <source>
        <strain evidence="3">LLY</strain>
    </source>
</reference>
<name>A0A9E5DCH6_9EURY</name>
<dbReference type="SUPFAM" id="SSF53213">
    <property type="entry name" value="LigB-like"/>
    <property type="match status" value="1"/>
</dbReference>
<evidence type="ECO:0000256" key="1">
    <source>
        <dbReference type="ARBA" id="ARBA00006315"/>
    </source>
</evidence>
<evidence type="ECO:0000313" key="4">
    <source>
        <dbReference type="Proteomes" id="UP001056766"/>
    </source>
</evidence>
<dbReference type="EMBL" id="JAGSOI010000044">
    <property type="protein sequence ID" value="MCM1987343.1"/>
    <property type="molecule type" value="Genomic_DNA"/>
</dbReference>
<evidence type="ECO:0000313" key="3">
    <source>
        <dbReference type="EMBL" id="MCM1987343.1"/>
    </source>
</evidence>
<sequence length="264" mass="28950">MRQPTVAGQFYPLSTKALRKEIVKCFHGLEIKSEDVIGAVVPHAGYVYSGPVAAHAFARLPKADTYVIFGPNHTGYGSPIAMSQDVWNTPFGDVETDRELGKLLAGTIIDMDEVAHRYEHSVEVQIPFLQYRFGSDFKVLPICMGMQDEDTAVEVGLEVARAVKESGKKVVFIASSDLSHYVLQEKAEKSDNYLIDAILDMDVPEIYRRKYEKDITACGYGPITAMLTAAKECGAKNTELVKYGTSGDVTGDPMVVGYAAIIVK</sequence>
<comment type="similarity">
    <text evidence="1 2">Belongs to the MEMO1 family.</text>
</comment>
<dbReference type="InterPro" id="IPR002737">
    <property type="entry name" value="MEMO1_fam"/>
</dbReference>
<dbReference type="HAMAP" id="MF_00055">
    <property type="entry name" value="MEMO1"/>
    <property type="match status" value="1"/>
</dbReference>
<reference evidence="3" key="1">
    <citation type="journal article" date="2021" name="mSystems">
        <title>Bacteria and Archaea Synergistically Convert Glycine Betaine to Biogenic Methane in the Formosa Cold Seep of the South China Sea.</title>
        <authorList>
            <person name="Li L."/>
            <person name="Zhang W."/>
            <person name="Zhang S."/>
            <person name="Song L."/>
            <person name="Sun Q."/>
            <person name="Zhang H."/>
            <person name="Xiang H."/>
            <person name="Dong X."/>
        </authorList>
    </citation>
    <scope>NUCLEOTIDE SEQUENCE</scope>
    <source>
        <strain evidence="3">LLY</strain>
    </source>
</reference>
<dbReference type="RefSeq" id="WP_250868683.1">
    <property type="nucleotide sequence ID" value="NZ_JAGSOI010000044.1"/>
</dbReference>
<organism evidence="3 4">
    <name type="scientific">Methanococcoides seepicolus</name>
    <dbReference type="NCBI Taxonomy" id="2828780"/>
    <lineage>
        <taxon>Archaea</taxon>
        <taxon>Methanobacteriati</taxon>
        <taxon>Methanobacteriota</taxon>
        <taxon>Stenosarchaea group</taxon>
        <taxon>Methanomicrobia</taxon>
        <taxon>Methanosarcinales</taxon>
        <taxon>Methanosarcinaceae</taxon>
        <taxon>Methanococcoides</taxon>
    </lineage>
</organism>
<protein>
    <recommendedName>
        <fullName evidence="2">MEMO1 family protein KDK67_10175</fullName>
    </recommendedName>
</protein>
<proteinExistence type="inferred from homology"/>
<dbReference type="PANTHER" id="PTHR11060:SF0">
    <property type="entry name" value="PROTEIN MEMO1"/>
    <property type="match status" value="1"/>
</dbReference>
<comment type="caution">
    <text evidence="3">The sequence shown here is derived from an EMBL/GenBank/DDBJ whole genome shotgun (WGS) entry which is preliminary data.</text>
</comment>
<evidence type="ECO:0000256" key="2">
    <source>
        <dbReference type="HAMAP-Rule" id="MF_00055"/>
    </source>
</evidence>
<dbReference type="AlphaFoldDB" id="A0A9E5DCH6"/>
<dbReference type="NCBIfam" id="NF001987">
    <property type="entry name" value="PRK00782.1"/>
    <property type="match status" value="1"/>
</dbReference>
<dbReference type="NCBIfam" id="TIGR04336">
    <property type="entry name" value="AmmeMemoSam_B"/>
    <property type="match status" value="1"/>
</dbReference>
<gene>
    <name evidence="3" type="ORF">KDK67_10175</name>
</gene>
<dbReference type="CDD" id="cd07361">
    <property type="entry name" value="MEMO_like"/>
    <property type="match status" value="1"/>
</dbReference>